<organism evidence="1 2">
    <name type="scientific">Serratia rubidaea</name>
    <name type="common">Serratia marinorubra</name>
    <dbReference type="NCBI Taxonomy" id="61652"/>
    <lineage>
        <taxon>Bacteria</taxon>
        <taxon>Pseudomonadati</taxon>
        <taxon>Pseudomonadota</taxon>
        <taxon>Gammaproteobacteria</taxon>
        <taxon>Enterobacterales</taxon>
        <taxon>Yersiniaceae</taxon>
        <taxon>Serratia</taxon>
    </lineage>
</organism>
<proteinExistence type="predicted"/>
<protein>
    <submittedName>
        <fullName evidence="1">Uncharacterized protein</fullName>
    </submittedName>
</protein>
<name>A0A447QD78_SERRU</name>
<gene>
    <name evidence="1" type="ORF">NCTC9419_00147</name>
</gene>
<reference evidence="1 2" key="1">
    <citation type="submission" date="2018-12" db="EMBL/GenBank/DDBJ databases">
        <authorList>
            <consortium name="Pathogen Informatics"/>
        </authorList>
    </citation>
    <scope>NUCLEOTIDE SEQUENCE [LARGE SCALE GENOMIC DNA]</scope>
    <source>
        <strain evidence="1 2">NCTC9419</strain>
    </source>
</reference>
<accession>A0A447QD78</accession>
<evidence type="ECO:0000313" key="2">
    <source>
        <dbReference type="Proteomes" id="UP000271603"/>
    </source>
</evidence>
<dbReference type="Proteomes" id="UP000271603">
    <property type="component" value="Chromosome"/>
</dbReference>
<dbReference type="AlphaFoldDB" id="A0A447QD78"/>
<evidence type="ECO:0000313" key="1">
    <source>
        <dbReference type="EMBL" id="VEA67949.1"/>
    </source>
</evidence>
<sequence length="57" mass="6324">MQRLLQFGLGETVPEAVGAQQENVAIFQLQYVAVGGVAFFIQPSAKYSRLLLMPLVW</sequence>
<dbReference type="EMBL" id="LR134155">
    <property type="protein sequence ID" value="VEA67949.1"/>
    <property type="molecule type" value="Genomic_DNA"/>
</dbReference>